<keyword evidence="4" id="KW-1185">Reference proteome</keyword>
<sequence>MMSVLPLAEPQPAEHAARRRAAASEGAKPDLKALPTVQRRQKGLIVGVLMLLITALAAVLATNIYVANSQYDVVQMTNEHRDLVHQNQALSQQVQFLESPQSLSNSAVSLGMVMPAPAGTIDLSTGDIVSGAEVASSSEVPSSFVSAPSSLQPELSAGDVAEHAETSASGLLGTGALHTLSQPSAGENSPGTATGGTSPGTDLHGGTIPAPKLTD</sequence>
<dbReference type="RefSeq" id="WP_138252460.1">
    <property type="nucleotide sequence ID" value="NZ_VAVZ01000010.1"/>
</dbReference>
<protein>
    <recommendedName>
        <fullName evidence="5">Cell division protein FtsL</fullName>
    </recommendedName>
</protein>
<evidence type="ECO:0000313" key="4">
    <source>
        <dbReference type="Proteomes" id="UP000310458"/>
    </source>
</evidence>
<keyword evidence="2" id="KW-1133">Transmembrane helix</keyword>
<feature type="region of interest" description="Disordered" evidence="1">
    <location>
        <begin position="1"/>
        <end position="28"/>
    </location>
</feature>
<feature type="region of interest" description="Disordered" evidence="1">
    <location>
        <begin position="175"/>
        <end position="215"/>
    </location>
</feature>
<dbReference type="Proteomes" id="UP000310458">
    <property type="component" value="Unassembled WGS sequence"/>
</dbReference>
<dbReference type="OrthoDB" id="4964783at2"/>
<feature type="transmembrane region" description="Helical" evidence="2">
    <location>
        <begin position="44"/>
        <end position="66"/>
    </location>
</feature>
<feature type="region of interest" description="Disordered" evidence="1">
    <location>
        <begin position="139"/>
        <end position="158"/>
    </location>
</feature>
<proteinExistence type="predicted"/>
<organism evidence="3 4">
    <name type="scientific">Nesterenkonia salmonea</name>
    <dbReference type="NCBI Taxonomy" id="1804987"/>
    <lineage>
        <taxon>Bacteria</taxon>
        <taxon>Bacillati</taxon>
        <taxon>Actinomycetota</taxon>
        <taxon>Actinomycetes</taxon>
        <taxon>Micrococcales</taxon>
        <taxon>Micrococcaceae</taxon>
        <taxon>Nesterenkonia</taxon>
    </lineage>
</organism>
<comment type="caution">
    <text evidence="3">The sequence shown here is derived from an EMBL/GenBank/DDBJ whole genome shotgun (WGS) entry which is preliminary data.</text>
</comment>
<evidence type="ECO:0008006" key="5">
    <source>
        <dbReference type="Google" id="ProtNLM"/>
    </source>
</evidence>
<evidence type="ECO:0000313" key="3">
    <source>
        <dbReference type="EMBL" id="TLP98350.1"/>
    </source>
</evidence>
<reference evidence="3 4" key="1">
    <citation type="submission" date="2019-05" db="EMBL/GenBank/DDBJ databases">
        <title>Nesterenkonia sp. GY074 isolated from the Southern Atlantic Ocean.</title>
        <authorList>
            <person name="Zhang G."/>
        </authorList>
    </citation>
    <scope>NUCLEOTIDE SEQUENCE [LARGE SCALE GENOMIC DNA]</scope>
    <source>
        <strain evidence="3 4">GY074</strain>
    </source>
</reference>
<dbReference type="AlphaFoldDB" id="A0A5R9BEI7"/>
<keyword evidence="2" id="KW-0812">Transmembrane</keyword>
<gene>
    <name evidence="3" type="ORF">FEF26_05055</name>
</gene>
<feature type="compositionally biased region" description="Low complexity" evidence="1">
    <location>
        <begin position="139"/>
        <end position="150"/>
    </location>
</feature>
<evidence type="ECO:0000256" key="2">
    <source>
        <dbReference type="SAM" id="Phobius"/>
    </source>
</evidence>
<accession>A0A5R9BEI7</accession>
<evidence type="ECO:0000256" key="1">
    <source>
        <dbReference type="SAM" id="MobiDB-lite"/>
    </source>
</evidence>
<name>A0A5R9BEI7_9MICC</name>
<keyword evidence="2" id="KW-0472">Membrane</keyword>
<dbReference type="EMBL" id="VAVZ01000010">
    <property type="protein sequence ID" value="TLP98350.1"/>
    <property type="molecule type" value="Genomic_DNA"/>
</dbReference>